<keyword evidence="1" id="KW-0378">Hydrolase</keyword>
<gene>
    <name evidence="1" type="ORF">E5329_25245</name>
</gene>
<evidence type="ECO:0000313" key="1">
    <source>
        <dbReference type="EMBL" id="TGY89403.1"/>
    </source>
</evidence>
<dbReference type="Proteomes" id="UP000304953">
    <property type="component" value="Unassembled WGS sequence"/>
</dbReference>
<dbReference type="EMBL" id="SRYA01000093">
    <property type="protein sequence ID" value="TGY89403.1"/>
    <property type="molecule type" value="Genomic_DNA"/>
</dbReference>
<accession>A0AC61RNV8</accession>
<sequence>MENKQKFISQIMTSKSPVRSCEDVDEATLSFAEIKALCAGDPRIKERMDLDVEVSRLKIMKADHQSKQYRLEDNVLKHFPEQIQQAQGFIAGLTADIQTLSQHPHPAEGFAGMELLGAAYTDKTDAGTALMDAIQDVTSEEPVIIGSYRGFGLFVKFTGFPHKLSLKGAIAYNVELGTDARGNLVRIDNALDKIPERLKDYETTLANLLQQQEAAKSEINKPFQYEEELRVKSARLTELDAEPNIGGVSGSESAA</sequence>
<keyword evidence="2" id="KW-1185">Reference proteome</keyword>
<reference evidence="1" key="1">
    <citation type="submission" date="2019-04" db="EMBL/GenBank/DDBJ databases">
        <title>Microbes associate with the intestines of laboratory mice.</title>
        <authorList>
            <person name="Navarre W."/>
            <person name="Wong E."/>
            <person name="Huang K."/>
            <person name="Tropini C."/>
            <person name="Ng K."/>
            <person name="Yu B."/>
        </authorList>
    </citation>
    <scope>NUCLEOTIDE SEQUENCE</scope>
    <source>
        <strain evidence="1">NM01_1-7b</strain>
    </source>
</reference>
<name>A0AC61RNV8_9FIRM</name>
<comment type="caution">
    <text evidence="1">The sequence shown here is derived from an EMBL/GenBank/DDBJ whole genome shotgun (WGS) entry which is preliminary data.</text>
</comment>
<protein>
    <submittedName>
        <fullName evidence="1">Helicase</fullName>
    </submittedName>
</protein>
<organism evidence="1 2">
    <name type="scientific">Petralouisia muris</name>
    <dbReference type="NCBI Taxonomy" id="3032872"/>
    <lineage>
        <taxon>Bacteria</taxon>
        <taxon>Bacillati</taxon>
        <taxon>Bacillota</taxon>
        <taxon>Clostridia</taxon>
        <taxon>Lachnospirales</taxon>
        <taxon>Lachnospiraceae</taxon>
        <taxon>Petralouisia</taxon>
    </lineage>
</organism>
<keyword evidence="1" id="KW-0347">Helicase</keyword>
<proteinExistence type="predicted"/>
<evidence type="ECO:0000313" key="2">
    <source>
        <dbReference type="Proteomes" id="UP000304953"/>
    </source>
</evidence>
<keyword evidence="1" id="KW-0067">ATP-binding</keyword>
<keyword evidence="1" id="KW-0547">Nucleotide-binding</keyword>